<keyword evidence="10 15" id="KW-0479">Metal-binding</keyword>
<keyword evidence="18" id="KW-1185">Reference proteome</keyword>
<comment type="similarity">
    <text evidence="6">Belongs to the SMP-30/CGR1 family.</text>
</comment>
<dbReference type="GO" id="GO:0004341">
    <property type="term" value="F:gluconolactonase activity"/>
    <property type="evidence" value="ECO:0007669"/>
    <property type="project" value="UniProtKB-EC"/>
</dbReference>
<dbReference type="PANTHER" id="PTHR10907:SF47">
    <property type="entry name" value="REGUCALCIN"/>
    <property type="match status" value="1"/>
</dbReference>
<evidence type="ECO:0000256" key="9">
    <source>
        <dbReference type="ARBA" id="ARBA00022490"/>
    </source>
</evidence>
<name>A0A8J4YBB1_CHIOP</name>
<keyword evidence="9" id="KW-0963">Cytoplasm</keyword>
<evidence type="ECO:0000256" key="12">
    <source>
        <dbReference type="ARBA" id="ARBA00022837"/>
    </source>
</evidence>
<evidence type="ECO:0000256" key="11">
    <source>
        <dbReference type="ARBA" id="ARBA00022801"/>
    </source>
</evidence>
<evidence type="ECO:0000313" key="17">
    <source>
        <dbReference type="EMBL" id="KAG0723523.1"/>
    </source>
</evidence>
<dbReference type="PRINTS" id="PR01790">
    <property type="entry name" value="SMP30FAMILY"/>
</dbReference>
<evidence type="ECO:0000256" key="2">
    <source>
        <dbReference type="ARBA" id="ARBA00001913"/>
    </source>
</evidence>
<evidence type="ECO:0000256" key="6">
    <source>
        <dbReference type="ARBA" id="ARBA00008853"/>
    </source>
</evidence>
<comment type="catalytic activity">
    <reaction evidence="1">
        <text>D-glucono-1,5-lactone + H2O = D-gluconate + H(+)</text>
        <dbReference type="Rhea" id="RHEA:10440"/>
        <dbReference type="ChEBI" id="CHEBI:15377"/>
        <dbReference type="ChEBI" id="CHEBI:15378"/>
        <dbReference type="ChEBI" id="CHEBI:16217"/>
        <dbReference type="ChEBI" id="CHEBI:18391"/>
        <dbReference type="EC" id="3.1.1.17"/>
    </reaction>
</comment>
<feature type="domain" description="SMP-30/Gluconolactonase/LRE-like region" evidence="16">
    <location>
        <begin position="40"/>
        <end position="243"/>
    </location>
</feature>
<keyword evidence="15" id="KW-0862">Zinc</keyword>
<dbReference type="GO" id="GO:0005737">
    <property type="term" value="C:cytoplasm"/>
    <property type="evidence" value="ECO:0007669"/>
    <property type="project" value="UniProtKB-SubCell"/>
</dbReference>
<reference evidence="17" key="1">
    <citation type="submission" date="2020-07" db="EMBL/GenBank/DDBJ databases">
        <title>The High-quality genome of the commercially important snow crab, Chionoecetes opilio.</title>
        <authorList>
            <person name="Jeong J.-H."/>
            <person name="Ryu S."/>
        </authorList>
    </citation>
    <scope>NUCLEOTIDE SEQUENCE</scope>
    <source>
        <strain evidence="17">MADBK_172401_WGS</strain>
        <tissue evidence="17">Digestive gland</tissue>
    </source>
</reference>
<dbReference type="PANTHER" id="PTHR10907">
    <property type="entry name" value="REGUCALCIN"/>
    <property type="match status" value="1"/>
</dbReference>
<dbReference type="OrthoDB" id="423498at2759"/>
<evidence type="ECO:0000256" key="15">
    <source>
        <dbReference type="PIRSR" id="PIRSR605511-2"/>
    </source>
</evidence>
<dbReference type="InterPro" id="IPR011042">
    <property type="entry name" value="6-blade_b-propeller_TolB-like"/>
</dbReference>
<feature type="binding site" evidence="15">
    <location>
        <position position="82"/>
    </location>
    <ligand>
        <name>substrate</name>
    </ligand>
</feature>
<protein>
    <recommendedName>
        <fullName evidence="8">Regucalcin</fullName>
        <ecNumber evidence="7">3.1.1.17</ecNumber>
    </recommendedName>
    <alternativeName>
        <fullName evidence="13">Gluconolactonase</fullName>
    </alternativeName>
</protein>
<feature type="binding site" evidence="15">
    <location>
        <position position="134"/>
    </location>
    <ligand>
        <name>a divalent metal cation</name>
        <dbReference type="ChEBI" id="CHEBI:60240"/>
    </ligand>
</feature>
<evidence type="ECO:0000256" key="10">
    <source>
        <dbReference type="ARBA" id="ARBA00022723"/>
    </source>
</evidence>
<feature type="active site" description="Proton donor/acceptor" evidence="14">
    <location>
        <position position="184"/>
    </location>
</feature>
<comment type="cofactor">
    <cofactor evidence="15">
        <name>Zn(2+)</name>
        <dbReference type="ChEBI" id="CHEBI:29105"/>
    </cofactor>
    <text evidence="15">Binds 1 divalent metal cation per subunit.</text>
</comment>
<evidence type="ECO:0000256" key="14">
    <source>
        <dbReference type="PIRSR" id="PIRSR605511-1"/>
    </source>
</evidence>
<evidence type="ECO:0000256" key="8">
    <source>
        <dbReference type="ARBA" id="ARBA00016808"/>
    </source>
</evidence>
<dbReference type="Pfam" id="PF08450">
    <property type="entry name" value="SGL"/>
    <property type="match status" value="1"/>
</dbReference>
<dbReference type="PRINTS" id="PR01791">
    <property type="entry name" value="REGUCALCIN"/>
</dbReference>
<dbReference type="InterPro" id="IPR008367">
    <property type="entry name" value="Regucalcin"/>
</dbReference>
<dbReference type="GO" id="GO:0005509">
    <property type="term" value="F:calcium ion binding"/>
    <property type="evidence" value="ECO:0007669"/>
    <property type="project" value="InterPro"/>
</dbReference>
<evidence type="ECO:0000256" key="7">
    <source>
        <dbReference type="ARBA" id="ARBA00013227"/>
    </source>
</evidence>
<proteinExistence type="inferred from homology"/>
<comment type="cofactor">
    <cofactor evidence="3">
        <name>Mn(2+)</name>
        <dbReference type="ChEBI" id="CHEBI:29035"/>
    </cofactor>
</comment>
<comment type="subcellular location">
    <subcellularLocation>
        <location evidence="5">Cytoplasm</location>
    </subcellularLocation>
</comment>
<sequence length="290" mass="32136">MGERVHQLPVPCFTLGEGPYWVEDEQALLVWLTMAIPVEGEKDLWVVGLGNTLATVHWAASDPDHHTVKPKVLHATDDFHFNDAKCDPEGRLWTGTMSKLDDDWEPISPRSCFLYKYDHNLDITTCAKDVTLSNGMTWSNDKKHFYYVDSFTACVYHFDYDAAKGKLSRVLLDFKAAGLNGVPDGMTIDKDDNLWIACFLGGKVVCVDPRRRAVVREVTVPALSVTSVCWGGEDYATLYVTTGTFRMTPEQCAAQPSAGGTFAITGLGTRGSPPVPFKPDLTKLRAKLQL</sequence>
<dbReference type="GO" id="GO:0030234">
    <property type="term" value="F:enzyme regulator activity"/>
    <property type="evidence" value="ECO:0007669"/>
    <property type="project" value="InterPro"/>
</dbReference>
<dbReference type="SUPFAM" id="SSF63829">
    <property type="entry name" value="Calcium-dependent phosphotriesterase"/>
    <property type="match status" value="1"/>
</dbReference>
<dbReference type="Proteomes" id="UP000770661">
    <property type="component" value="Unassembled WGS sequence"/>
</dbReference>
<evidence type="ECO:0000256" key="1">
    <source>
        <dbReference type="ARBA" id="ARBA00001589"/>
    </source>
</evidence>
<organism evidence="17 18">
    <name type="scientific">Chionoecetes opilio</name>
    <name type="common">Atlantic snow crab</name>
    <name type="synonym">Cancer opilio</name>
    <dbReference type="NCBI Taxonomy" id="41210"/>
    <lineage>
        <taxon>Eukaryota</taxon>
        <taxon>Metazoa</taxon>
        <taxon>Ecdysozoa</taxon>
        <taxon>Arthropoda</taxon>
        <taxon>Crustacea</taxon>
        <taxon>Multicrustacea</taxon>
        <taxon>Malacostraca</taxon>
        <taxon>Eumalacostraca</taxon>
        <taxon>Eucarida</taxon>
        <taxon>Decapoda</taxon>
        <taxon>Pleocyemata</taxon>
        <taxon>Brachyura</taxon>
        <taxon>Eubrachyura</taxon>
        <taxon>Majoidea</taxon>
        <taxon>Majidae</taxon>
        <taxon>Chionoecetes</taxon>
    </lineage>
</organism>
<dbReference type="EC" id="3.1.1.17" evidence="7"/>
<evidence type="ECO:0000256" key="13">
    <source>
        <dbReference type="ARBA" id="ARBA00032464"/>
    </source>
</evidence>
<keyword evidence="11" id="KW-0378">Hydrolase</keyword>
<evidence type="ECO:0000256" key="3">
    <source>
        <dbReference type="ARBA" id="ARBA00001936"/>
    </source>
</evidence>
<comment type="cofactor">
    <cofactor evidence="2">
        <name>Ca(2+)</name>
        <dbReference type="ChEBI" id="CHEBI:29108"/>
    </cofactor>
</comment>
<comment type="caution">
    <text evidence="17">The sequence shown here is derived from an EMBL/GenBank/DDBJ whole genome shotgun (WGS) entry which is preliminary data.</text>
</comment>
<dbReference type="AlphaFoldDB" id="A0A8J4YBB1"/>
<dbReference type="InterPro" id="IPR013658">
    <property type="entry name" value="SGL"/>
</dbReference>
<gene>
    <name evidence="17" type="primary">rgn</name>
    <name evidence="17" type="ORF">GWK47_042558</name>
</gene>
<feature type="binding site" evidence="15">
    <location>
        <position position="184"/>
    </location>
    <ligand>
        <name>a divalent metal cation</name>
        <dbReference type="ChEBI" id="CHEBI:60240"/>
    </ligand>
</feature>
<evidence type="ECO:0000256" key="5">
    <source>
        <dbReference type="ARBA" id="ARBA00004496"/>
    </source>
</evidence>
<feature type="binding site" evidence="15">
    <location>
        <position position="103"/>
    </location>
    <ligand>
        <name>substrate</name>
    </ligand>
</feature>
<evidence type="ECO:0000313" key="18">
    <source>
        <dbReference type="Proteomes" id="UP000770661"/>
    </source>
</evidence>
<dbReference type="InterPro" id="IPR005511">
    <property type="entry name" value="SMP-30"/>
</dbReference>
<comment type="cofactor">
    <cofactor evidence="4">
        <name>Mg(2+)</name>
        <dbReference type="ChEBI" id="CHEBI:18420"/>
    </cofactor>
</comment>
<dbReference type="GO" id="GO:0019853">
    <property type="term" value="P:L-ascorbic acid biosynthetic process"/>
    <property type="evidence" value="ECO:0007669"/>
    <property type="project" value="TreeGrafter"/>
</dbReference>
<evidence type="ECO:0000256" key="4">
    <source>
        <dbReference type="ARBA" id="ARBA00001946"/>
    </source>
</evidence>
<dbReference type="Gene3D" id="2.120.10.30">
    <property type="entry name" value="TolB, C-terminal domain"/>
    <property type="match status" value="1"/>
</dbReference>
<keyword evidence="12" id="KW-0106">Calcium</keyword>
<dbReference type="EMBL" id="JACEEZ010008138">
    <property type="protein sequence ID" value="KAG0723523.1"/>
    <property type="molecule type" value="Genomic_DNA"/>
</dbReference>
<accession>A0A8J4YBB1</accession>
<evidence type="ECO:0000259" key="16">
    <source>
        <dbReference type="Pfam" id="PF08450"/>
    </source>
</evidence>